<sequence>MHSLVSASMETLDTMNQVKTVPARNACHLKYSVYASMNFFWPV</sequence>
<organism evidence="1 2">
    <name type="scientific">Rattus norvegicus</name>
    <name type="common">Rat</name>
    <dbReference type="NCBI Taxonomy" id="10116"/>
    <lineage>
        <taxon>Eukaryota</taxon>
        <taxon>Metazoa</taxon>
        <taxon>Chordata</taxon>
        <taxon>Craniata</taxon>
        <taxon>Vertebrata</taxon>
        <taxon>Euteleostomi</taxon>
        <taxon>Mammalia</taxon>
        <taxon>Eutheria</taxon>
        <taxon>Euarchontoglires</taxon>
        <taxon>Glires</taxon>
        <taxon>Rodentia</taxon>
        <taxon>Myomorpha</taxon>
        <taxon>Muroidea</taxon>
        <taxon>Muridae</taxon>
        <taxon>Murinae</taxon>
        <taxon>Rattus</taxon>
    </lineage>
</organism>
<accession>A6HP75</accession>
<proteinExistence type="predicted"/>
<evidence type="ECO:0000313" key="1">
    <source>
        <dbReference type="EMBL" id="EDL79826.1"/>
    </source>
</evidence>
<name>A6HP75_RAT</name>
<protein>
    <submittedName>
        <fullName evidence="1">RCG26555, isoform CRA_e</fullName>
    </submittedName>
</protein>
<dbReference type="Proteomes" id="UP000234681">
    <property type="component" value="Chromosome 3"/>
</dbReference>
<evidence type="ECO:0000313" key="2">
    <source>
        <dbReference type="Proteomes" id="UP000234681"/>
    </source>
</evidence>
<reference evidence="2" key="1">
    <citation type="submission" date="2005-09" db="EMBL/GenBank/DDBJ databases">
        <authorList>
            <person name="Mural R.J."/>
            <person name="Li P.W."/>
            <person name="Adams M.D."/>
            <person name="Amanatides P.G."/>
            <person name="Baden-Tillson H."/>
            <person name="Barnstead M."/>
            <person name="Chin S.H."/>
            <person name="Dew I."/>
            <person name="Evans C.A."/>
            <person name="Ferriera S."/>
            <person name="Flanigan M."/>
            <person name="Fosler C."/>
            <person name="Glodek A."/>
            <person name="Gu Z."/>
            <person name="Holt R.A."/>
            <person name="Jennings D."/>
            <person name="Kraft C.L."/>
            <person name="Lu F."/>
            <person name="Nguyen T."/>
            <person name="Nusskern D.R."/>
            <person name="Pfannkoch C.M."/>
            <person name="Sitter C."/>
            <person name="Sutton G.G."/>
            <person name="Venter J.C."/>
            <person name="Wang Z."/>
            <person name="Woodage T."/>
            <person name="Zheng X.H."/>
            <person name="Zhong F."/>
        </authorList>
    </citation>
    <scope>NUCLEOTIDE SEQUENCE [LARGE SCALE GENOMIC DNA]</scope>
    <source>
        <strain>BN</strain>
        <strain evidence="2">Sprague-Dawley</strain>
    </source>
</reference>
<dbReference type="EMBL" id="CH473949">
    <property type="protein sequence ID" value="EDL79826.1"/>
    <property type="molecule type" value="Genomic_DNA"/>
</dbReference>
<dbReference type="AlphaFoldDB" id="A6HP75"/>
<gene>
    <name evidence="1" type="ORF">rCG_26555</name>
</gene>